<gene>
    <name evidence="1" type="ORF">DYL59_20095</name>
</gene>
<dbReference type="Proteomes" id="UP000297391">
    <property type="component" value="Unassembled WGS sequence"/>
</dbReference>
<dbReference type="OrthoDB" id="7030985at2"/>
<sequence length="164" mass="17375">MLGALLGGLLPAAHAASCRLFLSQPVIDYGQLRPGDRPAHLGRRTVRLNVVCPESSTIALRFHADAAADQGYRFGAQGVFGLTLLHPQLDGKPVELAQLYNPAERSGQMRPGQPLVVVVGGLPAKGRTFSAQVQVDTWLPSAPTAVRDKTTLEGGGRFELMPAG</sequence>
<comment type="caution">
    <text evidence="1">The sequence shown here is derived from an EMBL/GenBank/DDBJ whole genome shotgun (WGS) entry which is preliminary data.</text>
</comment>
<keyword evidence="2" id="KW-1185">Reference proteome</keyword>
<evidence type="ECO:0008006" key="3">
    <source>
        <dbReference type="Google" id="ProtNLM"/>
    </source>
</evidence>
<evidence type="ECO:0000313" key="2">
    <source>
        <dbReference type="Proteomes" id="UP000297391"/>
    </source>
</evidence>
<proteinExistence type="predicted"/>
<dbReference type="EMBL" id="QUZU01000027">
    <property type="protein sequence ID" value="TFY87061.1"/>
    <property type="molecule type" value="Genomic_DNA"/>
</dbReference>
<dbReference type="RefSeq" id="WP_135290726.1">
    <property type="nucleotide sequence ID" value="NZ_QUZU01000027.1"/>
</dbReference>
<name>A0A4Z0AL00_9PSED</name>
<accession>A0A4Z0AL00</accession>
<evidence type="ECO:0000313" key="1">
    <source>
        <dbReference type="EMBL" id="TFY87061.1"/>
    </source>
</evidence>
<organism evidence="1 2">
    <name type="scientific">Pseudomonas kairouanensis</name>
    <dbReference type="NCBI Taxonomy" id="2293832"/>
    <lineage>
        <taxon>Bacteria</taxon>
        <taxon>Pseudomonadati</taxon>
        <taxon>Pseudomonadota</taxon>
        <taxon>Gammaproteobacteria</taxon>
        <taxon>Pseudomonadales</taxon>
        <taxon>Pseudomonadaceae</taxon>
        <taxon>Pseudomonas</taxon>
    </lineage>
</organism>
<protein>
    <recommendedName>
        <fullName evidence="3">DUF1120 domain-containing protein</fullName>
    </recommendedName>
</protein>
<dbReference type="AlphaFoldDB" id="A0A4Z0AL00"/>
<reference evidence="1 2" key="1">
    <citation type="journal article" date="2019" name="Syst. Appl. Microbiol.">
        <title>New species of pathogenic Pseudomonas isolated from citrus in Tunisia: Proposal of Pseudomonas kairouanensis sp. nov. and Pseudomonas nabeulensis sp. nov.</title>
        <authorList>
            <person name="Oueslati M."/>
            <person name="Mulet M."/>
            <person name="Gomila M."/>
            <person name="Berge O."/>
            <person name="Hajlaoui M.R."/>
            <person name="Lalucat J."/>
            <person name="Sadfi-Zouaoui N."/>
            <person name="Garcia-Valdes E."/>
        </authorList>
    </citation>
    <scope>NUCLEOTIDE SEQUENCE [LARGE SCALE GENOMIC DNA]</scope>
    <source>
        <strain evidence="1 2">KC12</strain>
    </source>
</reference>